<proteinExistence type="predicted"/>
<evidence type="ECO:0000256" key="2">
    <source>
        <dbReference type="ARBA" id="ARBA00022475"/>
    </source>
</evidence>
<feature type="transmembrane region" description="Helical" evidence="6">
    <location>
        <begin position="52"/>
        <end position="69"/>
    </location>
</feature>
<feature type="transmembrane region" description="Helical" evidence="6">
    <location>
        <begin position="210"/>
        <end position="229"/>
    </location>
</feature>
<dbReference type="RefSeq" id="WP_018371114.1">
    <property type="nucleotide sequence ID" value="NZ_UHFR01000005.1"/>
</dbReference>
<evidence type="ECO:0000256" key="6">
    <source>
        <dbReference type="SAM" id="Phobius"/>
    </source>
</evidence>
<dbReference type="EMBL" id="UHFR01000005">
    <property type="protein sequence ID" value="SUN76648.1"/>
    <property type="molecule type" value="Genomic_DNA"/>
</dbReference>
<organism evidence="7 8">
    <name type="scientific">Streptococcus massiliensis</name>
    <dbReference type="NCBI Taxonomy" id="313439"/>
    <lineage>
        <taxon>Bacteria</taxon>
        <taxon>Bacillati</taxon>
        <taxon>Bacillota</taxon>
        <taxon>Bacilli</taxon>
        <taxon>Lactobacillales</taxon>
        <taxon>Streptococcaceae</taxon>
        <taxon>Streptococcus</taxon>
    </lineage>
</organism>
<dbReference type="InterPro" id="IPR003339">
    <property type="entry name" value="ABC/ECF_trnsptr_transmembrane"/>
</dbReference>
<dbReference type="GO" id="GO:0005886">
    <property type="term" value="C:plasma membrane"/>
    <property type="evidence" value="ECO:0007669"/>
    <property type="project" value="UniProtKB-ARBA"/>
</dbReference>
<feature type="transmembrane region" description="Helical" evidence="6">
    <location>
        <begin position="28"/>
        <end position="45"/>
    </location>
</feature>
<gene>
    <name evidence="7" type="ORF">NCTC13765_01145</name>
</gene>
<sequence length="232" mass="27092">MKLDFRTKAIMTVVISFVLLLGNLYRQYFPVIVLLSVLPYLLLFLDKRYRECFYGLIWLGAALGVQIFFLHHMSSSVLDSLFLLLVMVILRMAPGLVMGRYSLITTTMSDLVASLQAMKLPDVLIIPISVMFRFFYTVKEDYRYIREAMYLHGLTWKNYFREPMKMLEYQLVPLLMCLSRTADDVAISAMTRGMVVGRKRTTISETRLRFWDYLLIGLMLGVLLLDIWSRYA</sequence>
<dbReference type="PANTHER" id="PTHR34857:SF2">
    <property type="entry name" value="SLL0384 PROTEIN"/>
    <property type="match status" value="1"/>
</dbReference>
<reference evidence="7" key="1">
    <citation type="submission" date="2018-06" db="EMBL/GenBank/DDBJ databases">
        <authorList>
            <consortium name="Pathogen Informatics"/>
            <person name="Doyle S."/>
        </authorList>
    </citation>
    <scope>NUCLEOTIDE SEQUENCE [LARGE SCALE GENOMIC DNA]</scope>
    <source>
        <strain evidence="7">NCTC13765</strain>
    </source>
</reference>
<dbReference type="Proteomes" id="UP000254634">
    <property type="component" value="Unassembled WGS sequence"/>
</dbReference>
<dbReference type="CDD" id="cd16914">
    <property type="entry name" value="EcfT"/>
    <property type="match status" value="1"/>
</dbReference>
<feature type="transmembrane region" description="Helical" evidence="6">
    <location>
        <begin position="81"/>
        <end position="99"/>
    </location>
</feature>
<feature type="transmembrane region" description="Helical" evidence="6">
    <location>
        <begin position="5"/>
        <end position="22"/>
    </location>
</feature>
<evidence type="ECO:0000256" key="1">
    <source>
        <dbReference type="ARBA" id="ARBA00004141"/>
    </source>
</evidence>
<keyword evidence="8" id="KW-1185">Reference proteome</keyword>
<dbReference type="AlphaFoldDB" id="A0A380KY63"/>
<accession>A0A380KY63</accession>
<name>A0A380KY63_9STRE</name>
<evidence type="ECO:0000313" key="7">
    <source>
        <dbReference type="EMBL" id="SUN76648.1"/>
    </source>
</evidence>
<dbReference type="OrthoDB" id="3730291at2"/>
<dbReference type="Pfam" id="PF02361">
    <property type="entry name" value="CbiQ"/>
    <property type="match status" value="1"/>
</dbReference>
<evidence type="ECO:0000256" key="3">
    <source>
        <dbReference type="ARBA" id="ARBA00022692"/>
    </source>
</evidence>
<dbReference type="STRING" id="1123307.GCA_000380065_00428"/>
<evidence type="ECO:0000256" key="5">
    <source>
        <dbReference type="ARBA" id="ARBA00023136"/>
    </source>
</evidence>
<evidence type="ECO:0000256" key="4">
    <source>
        <dbReference type="ARBA" id="ARBA00022989"/>
    </source>
</evidence>
<keyword evidence="5 6" id="KW-0472">Membrane</keyword>
<dbReference type="InterPro" id="IPR051611">
    <property type="entry name" value="ECF_transporter_component"/>
</dbReference>
<protein>
    <submittedName>
        <fullName evidence="7">ABC transporter permease</fullName>
    </submittedName>
</protein>
<comment type="subcellular location">
    <subcellularLocation>
        <location evidence="1">Membrane</location>
        <topology evidence="1">Multi-pass membrane protein</topology>
    </subcellularLocation>
</comment>
<keyword evidence="2" id="KW-1003">Cell membrane</keyword>
<keyword evidence="4 6" id="KW-1133">Transmembrane helix</keyword>
<keyword evidence="3 6" id="KW-0812">Transmembrane</keyword>
<dbReference type="PANTHER" id="PTHR34857">
    <property type="entry name" value="SLL0384 PROTEIN"/>
    <property type="match status" value="1"/>
</dbReference>
<evidence type="ECO:0000313" key="8">
    <source>
        <dbReference type="Proteomes" id="UP000254634"/>
    </source>
</evidence>